<dbReference type="SUPFAM" id="SSF52402">
    <property type="entry name" value="Adenine nucleotide alpha hydrolases-like"/>
    <property type="match status" value="1"/>
</dbReference>
<evidence type="ECO:0000259" key="2">
    <source>
        <dbReference type="Pfam" id="PF00582"/>
    </source>
</evidence>
<dbReference type="InterPro" id="IPR006016">
    <property type="entry name" value="UspA"/>
</dbReference>
<dbReference type="PRINTS" id="PR01438">
    <property type="entry name" value="UNVRSLSTRESS"/>
</dbReference>
<dbReference type="CDD" id="cd00293">
    <property type="entry name" value="USP-like"/>
    <property type="match status" value="1"/>
</dbReference>
<dbReference type="EMBL" id="JANUBL010000001">
    <property type="protein sequence ID" value="MCS4119974.1"/>
    <property type="molecule type" value="Genomic_DNA"/>
</dbReference>
<feature type="domain" description="UspA" evidence="2">
    <location>
        <begin position="114"/>
        <end position="238"/>
    </location>
</feature>
<gene>
    <name evidence="4" type="ORF">GGP45_000292</name>
    <name evidence="3" type="ORF">GGP82_000280</name>
    <name evidence="5" type="ORF">GGP99_001229</name>
</gene>
<name>A0A9X2R586_9BACT</name>
<sequence>MSSITPPSSILVDVELPEPESLSPALIDALSPLRVVLLGWFSVPEQTSPAQARDQFGAEAEDTLGAAARRFEEAGAEVTTRLVFTGDELDTISRVSVEESCDAVLIPGPVEQLRRVLVPLRGIQNVREIAPFVADLCQDGTARVTLLHILEGDETTAASREDVLEPAAERMRSAGIEAGLLELNSVAADSPADTIVEWAGEHDLVVLGETQPSVREVLFGTMPEQIVEAVNVPIIVVRHGEEAAEMAERATQAD</sequence>
<dbReference type="PANTHER" id="PTHR46268:SF25">
    <property type="entry name" value="USPA DOMAIN PROTEIN"/>
    <property type="match status" value="1"/>
</dbReference>
<dbReference type="Proteomes" id="UP001155034">
    <property type="component" value="Unassembled WGS sequence"/>
</dbReference>
<evidence type="ECO:0000313" key="4">
    <source>
        <dbReference type="EMBL" id="MCS4119974.1"/>
    </source>
</evidence>
<comment type="similarity">
    <text evidence="1">Belongs to the universal stress protein A family.</text>
</comment>
<accession>A0A9X2R586</accession>
<protein>
    <submittedName>
        <fullName evidence="3">Nucleotide-binding universal stress UspA family protein</fullName>
    </submittedName>
</protein>
<dbReference type="OMA" id="QARMQFE"/>
<evidence type="ECO:0000313" key="6">
    <source>
        <dbReference type="Proteomes" id="UP001155034"/>
    </source>
</evidence>
<reference evidence="3" key="1">
    <citation type="submission" date="2022-08" db="EMBL/GenBank/DDBJ databases">
        <title>Genomic Encyclopedia of Type Strains, Phase V (KMG-V): Genome sequencing to study the core and pangenomes of soil and plant-associated prokaryotes.</title>
        <authorList>
            <person name="Whitman W."/>
        </authorList>
    </citation>
    <scope>NUCLEOTIDE SEQUENCE</scope>
    <source>
        <strain evidence="3">SP2016B</strain>
        <strain evidence="5">SP3002</strain>
        <strain evidence="4">SP3026</strain>
    </source>
</reference>
<organism evidence="3 6">
    <name type="scientific">Salinibacter ruber</name>
    <dbReference type="NCBI Taxonomy" id="146919"/>
    <lineage>
        <taxon>Bacteria</taxon>
        <taxon>Pseudomonadati</taxon>
        <taxon>Rhodothermota</taxon>
        <taxon>Rhodothermia</taxon>
        <taxon>Rhodothermales</taxon>
        <taxon>Salinibacteraceae</taxon>
        <taxon>Salinibacter</taxon>
    </lineage>
</organism>
<dbReference type="EMBL" id="JANTYZ010000001">
    <property type="protein sequence ID" value="MCS3863749.1"/>
    <property type="molecule type" value="Genomic_DNA"/>
</dbReference>
<evidence type="ECO:0000256" key="1">
    <source>
        <dbReference type="ARBA" id="ARBA00008791"/>
    </source>
</evidence>
<evidence type="ECO:0000313" key="5">
    <source>
        <dbReference type="EMBL" id="MCS4157270.1"/>
    </source>
</evidence>
<dbReference type="Pfam" id="PF00582">
    <property type="entry name" value="Usp"/>
    <property type="match status" value="1"/>
</dbReference>
<comment type="caution">
    <text evidence="3">The sequence shown here is derived from an EMBL/GenBank/DDBJ whole genome shotgun (WGS) entry which is preliminary data.</text>
</comment>
<dbReference type="Proteomes" id="UP001155144">
    <property type="component" value="Unassembled WGS sequence"/>
</dbReference>
<dbReference type="AlphaFoldDB" id="A0A9X2R586"/>
<dbReference type="RefSeq" id="WP_011404987.1">
    <property type="nucleotide sequence ID" value="NZ_CALTRY010000006.1"/>
</dbReference>
<proteinExistence type="inferred from homology"/>
<dbReference type="Proteomes" id="UP001155110">
    <property type="component" value="Unassembled WGS sequence"/>
</dbReference>
<dbReference type="PANTHER" id="PTHR46268">
    <property type="entry name" value="STRESS RESPONSE PROTEIN NHAX"/>
    <property type="match status" value="1"/>
</dbReference>
<evidence type="ECO:0000313" key="3">
    <source>
        <dbReference type="EMBL" id="MCS3863749.1"/>
    </source>
</evidence>
<dbReference type="Gene3D" id="3.40.50.12370">
    <property type="match status" value="1"/>
</dbReference>
<dbReference type="InterPro" id="IPR006015">
    <property type="entry name" value="Universal_stress_UspA"/>
</dbReference>
<dbReference type="EMBL" id="JANTZM010000005">
    <property type="protein sequence ID" value="MCS4157270.1"/>
    <property type="molecule type" value="Genomic_DNA"/>
</dbReference>